<evidence type="ECO:0000256" key="2">
    <source>
        <dbReference type="ARBA" id="ARBA00023015"/>
    </source>
</evidence>
<gene>
    <name evidence="5" type="ORF">L0U89_09420</name>
</gene>
<dbReference type="PIRSF" id="PIRSF019455">
    <property type="entry name" value="CopR_AtkY"/>
    <property type="match status" value="1"/>
</dbReference>
<dbReference type="Gene3D" id="1.10.4040.10">
    <property type="entry name" value="Penicillinase repressor domain"/>
    <property type="match status" value="1"/>
</dbReference>
<evidence type="ECO:0000256" key="1">
    <source>
        <dbReference type="ARBA" id="ARBA00011046"/>
    </source>
</evidence>
<comment type="caution">
    <text evidence="5">The sequence shown here is derived from an EMBL/GenBank/DDBJ whole genome shotgun (WGS) entry which is preliminary data.</text>
</comment>
<accession>A0ABS9BV12</accession>
<evidence type="ECO:0000256" key="4">
    <source>
        <dbReference type="ARBA" id="ARBA00023163"/>
    </source>
</evidence>
<keyword evidence="4" id="KW-0804">Transcription</keyword>
<evidence type="ECO:0000256" key="3">
    <source>
        <dbReference type="ARBA" id="ARBA00023125"/>
    </source>
</evidence>
<dbReference type="InterPro" id="IPR005650">
    <property type="entry name" value="BlaI_family"/>
</dbReference>
<dbReference type="InterPro" id="IPR036390">
    <property type="entry name" value="WH_DNA-bd_sf"/>
</dbReference>
<dbReference type="Gene3D" id="1.10.10.10">
    <property type="entry name" value="Winged helix-like DNA-binding domain superfamily/Winged helix DNA-binding domain"/>
    <property type="match status" value="1"/>
</dbReference>
<dbReference type="RefSeq" id="WP_040480340.1">
    <property type="nucleotide sequence ID" value="NZ_JAKEVZ010000006.1"/>
</dbReference>
<protein>
    <submittedName>
        <fullName evidence="5">BlaI/MecI/CopY family transcriptional regulator</fullName>
    </submittedName>
</protein>
<evidence type="ECO:0000313" key="6">
    <source>
        <dbReference type="Proteomes" id="UP001201449"/>
    </source>
</evidence>
<reference evidence="5 6" key="1">
    <citation type="submission" date="2022-01" db="EMBL/GenBank/DDBJ databases">
        <title>Mariniradius saccharolyticus sp. nov., isolated from sediment of a river.</title>
        <authorList>
            <person name="Liu H."/>
        </authorList>
    </citation>
    <scope>NUCLEOTIDE SEQUENCE [LARGE SCALE GENOMIC DNA]</scope>
    <source>
        <strain evidence="5 6">RY-2</strain>
    </source>
</reference>
<proteinExistence type="inferred from homology"/>
<dbReference type="InterPro" id="IPR036388">
    <property type="entry name" value="WH-like_DNA-bd_sf"/>
</dbReference>
<sequence>METLTVQEEQLMQLIWKLERALIRDILNELPEPKPPYTTLASNIKNLEKKGFLGKKAYGNTFEYFPLVSQGAYGKRSFHQVIQNYFNGSMANVLSFMVKEKGISQKEIEELQKLIDNNFKEEA</sequence>
<dbReference type="EMBL" id="JAKEVZ010000006">
    <property type="protein sequence ID" value="MCF1751287.1"/>
    <property type="molecule type" value="Genomic_DNA"/>
</dbReference>
<organism evidence="5 6">
    <name type="scientific">Mariniradius sediminis</name>
    <dbReference type="NCBI Taxonomy" id="2909237"/>
    <lineage>
        <taxon>Bacteria</taxon>
        <taxon>Pseudomonadati</taxon>
        <taxon>Bacteroidota</taxon>
        <taxon>Cytophagia</taxon>
        <taxon>Cytophagales</taxon>
        <taxon>Cyclobacteriaceae</taxon>
        <taxon>Mariniradius</taxon>
    </lineage>
</organism>
<keyword evidence="6" id="KW-1185">Reference proteome</keyword>
<dbReference type="Proteomes" id="UP001201449">
    <property type="component" value="Unassembled WGS sequence"/>
</dbReference>
<name>A0ABS9BV12_9BACT</name>
<keyword evidence="3" id="KW-0238">DNA-binding</keyword>
<dbReference type="SUPFAM" id="SSF46785">
    <property type="entry name" value="Winged helix' DNA-binding domain"/>
    <property type="match status" value="1"/>
</dbReference>
<keyword evidence="2" id="KW-0805">Transcription regulation</keyword>
<comment type="similarity">
    <text evidence="1">Belongs to the BlaI transcriptional regulatory family.</text>
</comment>
<dbReference type="Pfam" id="PF03965">
    <property type="entry name" value="Penicillinase_R"/>
    <property type="match status" value="1"/>
</dbReference>
<evidence type="ECO:0000313" key="5">
    <source>
        <dbReference type="EMBL" id="MCF1751287.1"/>
    </source>
</evidence>